<dbReference type="EMBL" id="CP157942">
    <property type="protein sequence ID" value="XBS67222.1"/>
    <property type="molecule type" value="Genomic_DNA"/>
</dbReference>
<name>A0AAU7Q260_9RICK</name>
<accession>A0AAU7Q260</accession>
<reference evidence="2" key="1">
    <citation type="submission" date="2024-06" db="EMBL/GenBank/DDBJ databases">
        <authorList>
            <person name="Dussert Y."/>
            <person name="Peccoud J."/>
            <person name="Pigeault R."/>
        </authorList>
    </citation>
    <scope>NUCLEOTIDE SEQUENCE</scope>
    <source>
        <strain evidence="2">WArc</strain>
    </source>
</reference>
<evidence type="ECO:0008006" key="3">
    <source>
        <dbReference type="Google" id="ProtNLM"/>
    </source>
</evidence>
<evidence type="ECO:0000313" key="1">
    <source>
        <dbReference type="EMBL" id="XBS66659.1"/>
    </source>
</evidence>
<sequence>MASGLGIISRKRSKGVMLHTAFAVSTEGLALGIKNLLETTCF</sequence>
<gene>
    <name evidence="2" type="ORF">ABLO99_00485</name>
    <name evidence="1" type="ORF">ABLO99_05285</name>
</gene>
<evidence type="ECO:0000313" key="2">
    <source>
        <dbReference type="EMBL" id="XBS67222.1"/>
    </source>
</evidence>
<protein>
    <recommendedName>
        <fullName evidence="3">Transposase</fullName>
    </recommendedName>
</protein>
<proteinExistence type="predicted"/>
<dbReference type="EMBL" id="CP157942">
    <property type="protein sequence ID" value="XBS66659.1"/>
    <property type="molecule type" value="Genomic_DNA"/>
</dbReference>
<dbReference type="AlphaFoldDB" id="A0AAU7Q260"/>
<organism evidence="2">
    <name type="scientific">Wolbachia endosymbiont of Armadillidium arcangelii</name>
    <dbReference type="NCBI Taxonomy" id="3158571"/>
    <lineage>
        <taxon>Bacteria</taxon>
        <taxon>Pseudomonadati</taxon>
        <taxon>Pseudomonadota</taxon>
        <taxon>Alphaproteobacteria</taxon>
        <taxon>Rickettsiales</taxon>
        <taxon>Anaplasmataceae</taxon>
        <taxon>Wolbachieae</taxon>
        <taxon>Wolbachia</taxon>
    </lineage>
</organism>